<evidence type="ECO:0000256" key="3">
    <source>
        <dbReference type="ARBA" id="ARBA00022490"/>
    </source>
</evidence>
<evidence type="ECO:0000256" key="10">
    <source>
        <dbReference type="HAMAP-Rule" id="MF_00123"/>
    </source>
</evidence>
<dbReference type="AlphaFoldDB" id="A0A1G2HHB4"/>
<dbReference type="SMART" id="SM00836">
    <property type="entry name" value="DALR_1"/>
    <property type="match status" value="1"/>
</dbReference>
<feature type="domain" description="Arginyl tRNA synthetase N-terminal" evidence="13">
    <location>
        <begin position="5"/>
        <end position="97"/>
    </location>
</feature>
<dbReference type="Pfam" id="PF05746">
    <property type="entry name" value="DALR_1"/>
    <property type="match status" value="1"/>
</dbReference>
<dbReference type="CDD" id="cd00671">
    <property type="entry name" value="ArgRS_core"/>
    <property type="match status" value="1"/>
</dbReference>
<comment type="subcellular location">
    <subcellularLocation>
        <location evidence="1 10">Cytoplasm</location>
    </subcellularLocation>
</comment>
<dbReference type="PRINTS" id="PR01038">
    <property type="entry name" value="TRNASYNTHARG"/>
</dbReference>
<organism evidence="14 15">
    <name type="scientific">Candidatus Spechtbacteria bacterium RIFCSPLOWO2_02_FULL_38_8</name>
    <dbReference type="NCBI Taxonomy" id="1802164"/>
    <lineage>
        <taxon>Bacteria</taxon>
        <taxon>Candidatus Spechtiibacteriota</taxon>
    </lineage>
</organism>
<reference evidence="14 15" key="1">
    <citation type="journal article" date="2016" name="Nat. Commun.">
        <title>Thousands of microbial genomes shed light on interconnected biogeochemical processes in an aquifer system.</title>
        <authorList>
            <person name="Anantharaman K."/>
            <person name="Brown C.T."/>
            <person name="Hug L.A."/>
            <person name="Sharon I."/>
            <person name="Castelle C.J."/>
            <person name="Probst A.J."/>
            <person name="Thomas B.C."/>
            <person name="Singh A."/>
            <person name="Wilkins M.J."/>
            <person name="Karaoz U."/>
            <person name="Brodie E.L."/>
            <person name="Williams K.H."/>
            <person name="Hubbard S.S."/>
            <person name="Banfield J.F."/>
        </authorList>
    </citation>
    <scope>NUCLEOTIDE SEQUENCE [LARGE SCALE GENOMIC DNA]</scope>
</reference>
<evidence type="ECO:0000256" key="6">
    <source>
        <dbReference type="ARBA" id="ARBA00022840"/>
    </source>
</evidence>
<dbReference type="SUPFAM" id="SSF52374">
    <property type="entry name" value="Nucleotidylyl transferase"/>
    <property type="match status" value="1"/>
</dbReference>
<keyword evidence="7 10" id="KW-0648">Protein biosynthesis</keyword>
<dbReference type="InterPro" id="IPR036695">
    <property type="entry name" value="Arg-tRNA-synth_N_sf"/>
</dbReference>
<keyword evidence="4 10" id="KW-0436">Ligase</keyword>
<evidence type="ECO:0000313" key="15">
    <source>
        <dbReference type="Proteomes" id="UP000178509"/>
    </source>
</evidence>
<dbReference type="STRING" id="1802164.A3H51_01810"/>
<evidence type="ECO:0000256" key="2">
    <source>
        <dbReference type="ARBA" id="ARBA00005594"/>
    </source>
</evidence>
<evidence type="ECO:0000259" key="13">
    <source>
        <dbReference type="SMART" id="SM01016"/>
    </source>
</evidence>
<evidence type="ECO:0000256" key="11">
    <source>
        <dbReference type="RuleBase" id="RU363038"/>
    </source>
</evidence>
<dbReference type="Pfam" id="PF00750">
    <property type="entry name" value="tRNA-synt_1d"/>
    <property type="match status" value="1"/>
</dbReference>
<comment type="subunit">
    <text evidence="10">Monomer.</text>
</comment>
<comment type="catalytic activity">
    <reaction evidence="9 10">
        <text>tRNA(Arg) + L-arginine + ATP = L-arginyl-tRNA(Arg) + AMP + diphosphate</text>
        <dbReference type="Rhea" id="RHEA:20301"/>
        <dbReference type="Rhea" id="RHEA-COMP:9658"/>
        <dbReference type="Rhea" id="RHEA-COMP:9673"/>
        <dbReference type="ChEBI" id="CHEBI:30616"/>
        <dbReference type="ChEBI" id="CHEBI:32682"/>
        <dbReference type="ChEBI" id="CHEBI:33019"/>
        <dbReference type="ChEBI" id="CHEBI:78442"/>
        <dbReference type="ChEBI" id="CHEBI:78513"/>
        <dbReference type="ChEBI" id="CHEBI:456215"/>
        <dbReference type="EC" id="6.1.1.19"/>
    </reaction>
</comment>
<dbReference type="GO" id="GO:0006420">
    <property type="term" value="P:arginyl-tRNA aminoacylation"/>
    <property type="evidence" value="ECO:0007669"/>
    <property type="project" value="UniProtKB-UniRule"/>
</dbReference>
<dbReference type="Pfam" id="PF03485">
    <property type="entry name" value="Arg_tRNA_synt_N"/>
    <property type="match status" value="1"/>
</dbReference>
<dbReference type="Gene3D" id="1.10.730.10">
    <property type="entry name" value="Isoleucyl-tRNA Synthetase, Domain 1"/>
    <property type="match status" value="1"/>
</dbReference>
<dbReference type="Gene3D" id="3.30.1360.70">
    <property type="entry name" value="Arginyl tRNA synthetase N-terminal domain"/>
    <property type="match status" value="1"/>
</dbReference>
<dbReference type="GO" id="GO:0005737">
    <property type="term" value="C:cytoplasm"/>
    <property type="evidence" value="ECO:0007669"/>
    <property type="project" value="UniProtKB-SubCell"/>
</dbReference>
<keyword evidence="6 10" id="KW-0067">ATP-binding</keyword>
<evidence type="ECO:0000256" key="8">
    <source>
        <dbReference type="ARBA" id="ARBA00023146"/>
    </source>
</evidence>
<dbReference type="NCBIfam" id="TIGR00456">
    <property type="entry name" value="argS"/>
    <property type="match status" value="1"/>
</dbReference>
<dbReference type="InterPro" id="IPR035684">
    <property type="entry name" value="ArgRS_core"/>
</dbReference>
<dbReference type="InterPro" id="IPR001278">
    <property type="entry name" value="Arg-tRNA-ligase"/>
</dbReference>
<dbReference type="EC" id="6.1.1.19" evidence="10"/>
<dbReference type="PANTHER" id="PTHR11956">
    <property type="entry name" value="ARGINYL-TRNA SYNTHETASE"/>
    <property type="match status" value="1"/>
</dbReference>
<dbReference type="Gene3D" id="3.40.50.620">
    <property type="entry name" value="HUPs"/>
    <property type="match status" value="1"/>
</dbReference>
<dbReference type="InterPro" id="IPR008909">
    <property type="entry name" value="DALR_anticod-bd"/>
</dbReference>
<dbReference type="GO" id="GO:0004814">
    <property type="term" value="F:arginine-tRNA ligase activity"/>
    <property type="evidence" value="ECO:0007669"/>
    <property type="project" value="UniProtKB-UniRule"/>
</dbReference>
<evidence type="ECO:0000313" key="14">
    <source>
        <dbReference type="EMBL" id="OGZ61769.1"/>
    </source>
</evidence>
<dbReference type="PROSITE" id="PS00178">
    <property type="entry name" value="AA_TRNA_LIGASE_I"/>
    <property type="match status" value="1"/>
</dbReference>
<dbReference type="SUPFAM" id="SSF47323">
    <property type="entry name" value="Anticodon-binding domain of a subclass of class I aminoacyl-tRNA synthetases"/>
    <property type="match status" value="1"/>
</dbReference>
<sequence>MQMRNNLKRSIKKAIKNLQEKGKFPAGSFGNIKIERPQREEQGDYATSIAMQIASHTGRKPKTIAKILVEELKTDEIAVKMFEDIRVAPPGFINFYFKKEYLKKLLIKLAKDEKLGVLNLGKDKKINFEFISVNPTGELHIGHGRGAFYGDVLGRILSFAGFKLTREYYINNARQSAQIKELGKTALKQGTSYKSPYLDEKLRQYSKALHKMKKPESAGYFLANKIQKDIKNFLEKKAKIKFDVWTEEEELYKKNKIQKTLKKLEDKNLIYKKDEAIWLKSKQYGDNQDQVLVRQNGENTYFMADIAYHIDKIERGADKLIDIWGADHQGHVKRVKAALGTFGIKDIEILITQLVRLKGKLKLSKRKGNAVSLKDLINDIGVDSARYFYLTKSLNTQMEIDLKLARLQNQKNPIFYIQYTYARCCSILRKSQLQISNFKTNYKFQISKKDLEKLKHEGEFELVKKLIVFPDIIEDIVRDYQVHHLPTYLHELAQEFSKFYTEFRILDNNEVNYGRLALTFVTGLIIKNSLELLGISAPNKM</sequence>
<dbReference type="InterPro" id="IPR014729">
    <property type="entry name" value="Rossmann-like_a/b/a_fold"/>
</dbReference>
<feature type="domain" description="DALR anticodon binding" evidence="12">
    <location>
        <begin position="417"/>
        <end position="541"/>
    </location>
</feature>
<evidence type="ECO:0000256" key="7">
    <source>
        <dbReference type="ARBA" id="ARBA00022917"/>
    </source>
</evidence>
<dbReference type="PANTHER" id="PTHR11956:SF5">
    <property type="entry name" value="ARGININE--TRNA LIGASE, CYTOPLASMIC"/>
    <property type="match status" value="1"/>
</dbReference>
<evidence type="ECO:0000256" key="5">
    <source>
        <dbReference type="ARBA" id="ARBA00022741"/>
    </source>
</evidence>
<dbReference type="InterPro" id="IPR005148">
    <property type="entry name" value="Arg-tRNA-synth_N"/>
</dbReference>
<evidence type="ECO:0000256" key="4">
    <source>
        <dbReference type="ARBA" id="ARBA00022598"/>
    </source>
</evidence>
<dbReference type="FunFam" id="1.10.730.10:FF:000008">
    <property type="entry name" value="Arginine--tRNA ligase"/>
    <property type="match status" value="1"/>
</dbReference>
<feature type="short sequence motif" description="'HIGH' region" evidence="10">
    <location>
        <begin position="133"/>
        <end position="143"/>
    </location>
</feature>
<accession>A0A1G2HHB4</accession>
<dbReference type="Proteomes" id="UP000178509">
    <property type="component" value="Unassembled WGS sequence"/>
</dbReference>
<dbReference type="GO" id="GO:0005524">
    <property type="term" value="F:ATP binding"/>
    <property type="evidence" value="ECO:0007669"/>
    <property type="project" value="UniProtKB-UniRule"/>
</dbReference>
<comment type="caution">
    <text evidence="14">The sequence shown here is derived from an EMBL/GenBank/DDBJ whole genome shotgun (WGS) entry which is preliminary data.</text>
</comment>
<keyword evidence="5 10" id="KW-0547">Nucleotide-binding</keyword>
<dbReference type="InterPro" id="IPR001412">
    <property type="entry name" value="aa-tRNA-synth_I_CS"/>
</dbReference>
<gene>
    <name evidence="10" type="primary">argS</name>
    <name evidence="14" type="ORF">A3H51_01810</name>
</gene>
<dbReference type="SUPFAM" id="SSF55190">
    <property type="entry name" value="Arginyl-tRNA synthetase (ArgRS), N-terminal 'additional' domain"/>
    <property type="match status" value="1"/>
</dbReference>
<dbReference type="SMART" id="SM01016">
    <property type="entry name" value="Arg_tRNA_synt_N"/>
    <property type="match status" value="1"/>
</dbReference>
<dbReference type="EMBL" id="MHOJ01000036">
    <property type="protein sequence ID" value="OGZ61769.1"/>
    <property type="molecule type" value="Genomic_DNA"/>
</dbReference>
<dbReference type="InterPro" id="IPR009080">
    <property type="entry name" value="tRNAsynth_Ia_anticodon-bd"/>
</dbReference>
<name>A0A1G2HHB4_9BACT</name>
<evidence type="ECO:0000259" key="12">
    <source>
        <dbReference type="SMART" id="SM00836"/>
    </source>
</evidence>
<evidence type="ECO:0000256" key="1">
    <source>
        <dbReference type="ARBA" id="ARBA00004496"/>
    </source>
</evidence>
<protein>
    <recommendedName>
        <fullName evidence="10">Arginine--tRNA ligase</fullName>
        <ecNumber evidence="10">6.1.1.19</ecNumber>
    </recommendedName>
    <alternativeName>
        <fullName evidence="10">Arginyl-tRNA synthetase</fullName>
        <shortName evidence="10">ArgRS</shortName>
    </alternativeName>
</protein>
<keyword evidence="3 10" id="KW-0963">Cytoplasm</keyword>
<comment type="similarity">
    <text evidence="2 10 11">Belongs to the class-I aminoacyl-tRNA synthetase family.</text>
</comment>
<dbReference type="HAMAP" id="MF_00123">
    <property type="entry name" value="Arg_tRNA_synth"/>
    <property type="match status" value="1"/>
</dbReference>
<keyword evidence="8 10" id="KW-0030">Aminoacyl-tRNA synthetase</keyword>
<proteinExistence type="inferred from homology"/>
<evidence type="ECO:0000256" key="9">
    <source>
        <dbReference type="ARBA" id="ARBA00049339"/>
    </source>
</evidence>